<protein>
    <submittedName>
        <fullName evidence="2">Uncharacterized protein</fullName>
    </submittedName>
</protein>
<feature type="compositionally biased region" description="Low complexity" evidence="1">
    <location>
        <begin position="413"/>
        <end position="428"/>
    </location>
</feature>
<keyword evidence="3" id="KW-1185">Reference proteome</keyword>
<dbReference type="AlphaFoldDB" id="A0AAF1BK64"/>
<evidence type="ECO:0000256" key="1">
    <source>
        <dbReference type="SAM" id="MobiDB-lite"/>
    </source>
</evidence>
<reference evidence="2" key="1">
    <citation type="submission" date="2023-10" db="EMBL/GenBank/DDBJ databases">
        <authorList>
            <person name="Noh H."/>
        </authorList>
    </citation>
    <scope>NUCLEOTIDE SEQUENCE</scope>
    <source>
        <strain evidence="2">DUCC4014</strain>
    </source>
</reference>
<proteinExistence type="predicted"/>
<dbReference type="EMBL" id="CP086719">
    <property type="protein sequence ID" value="WOO84296.1"/>
    <property type="molecule type" value="Genomic_DNA"/>
</dbReference>
<sequence length="557" mass="59983">MDQDHTAQFISALANLEPGIHAPAPSSSAQAAGALHTTDAALLAFGDTDPSLDGWTVEQLKVEVVRLRRALASALRLGVPDEVPLQPNPLVDGVAAVHDALLPHLTSFVQPFTTATATPVPAPETRKRALGDGEEDTSGPSRRTRSSKRDSGTGKRVERGRRVELGRAIRTKMRYAMNIGLEDDLPQPTALTMPDASPDHGYWVPNWSAGWLDRVCAVFIAEARSLQAWNKVPPEDLADDIVKGAARTAFQNFAKRYMAEVDPKQAKKKEKYVKNRRRWARKDLKQKRRAKAALDPSFTDLHLPPSALHIDYMSSEHSSAGEDDADADEGDNDGADLTLEAVSVNMGARRRAQRLELFSSQARSQDPDNRPVGKGGWAEGVSEKVLEVRTPTWRSARLDELYRRLDNISAAQAAARATPASQSAATSPGTKASQPNLRLGHVAPSHKRFTMPAGLMRAGRAPRDTGEGWMWASGQVGVWPEPEVAELAEEDMVVDVDSVQAVVQAVEATEARARAAAEQGVDVDAVDGVGVDGVGVDGVDGVDASVDALVEGWTEVA</sequence>
<accession>A0AAF1BK64</accession>
<feature type="compositionally biased region" description="Basic and acidic residues" evidence="1">
    <location>
        <begin position="147"/>
        <end position="163"/>
    </location>
</feature>
<evidence type="ECO:0000313" key="3">
    <source>
        <dbReference type="Proteomes" id="UP000827549"/>
    </source>
</evidence>
<evidence type="ECO:0000313" key="2">
    <source>
        <dbReference type="EMBL" id="WOO84296.1"/>
    </source>
</evidence>
<dbReference type="GeneID" id="87810987"/>
<dbReference type="Proteomes" id="UP000827549">
    <property type="component" value="Chromosome 6"/>
</dbReference>
<name>A0AAF1BK64_9TREE</name>
<organism evidence="2 3">
    <name type="scientific">Vanrija pseudolonga</name>
    <dbReference type="NCBI Taxonomy" id="143232"/>
    <lineage>
        <taxon>Eukaryota</taxon>
        <taxon>Fungi</taxon>
        <taxon>Dikarya</taxon>
        <taxon>Basidiomycota</taxon>
        <taxon>Agaricomycotina</taxon>
        <taxon>Tremellomycetes</taxon>
        <taxon>Trichosporonales</taxon>
        <taxon>Trichosporonaceae</taxon>
        <taxon>Vanrija</taxon>
    </lineage>
</organism>
<feature type="region of interest" description="Disordered" evidence="1">
    <location>
        <begin position="413"/>
        <end position="437"/>
    </location>
</feature>
<feature type="region of interest" description="Disordered" evidence="1">
    <location>
        <begin position="116"/>
        <end position="163"/>
    </location>
</feature>
<dbReference type="RefSeq" id="XP_062630322.1">
    <property type="nucleotide sequence ID" value="XM_062774338.1"/>
</dbReference>
<gene>
    <name evidence="2" type="ORF">LOC62_06G007816</name>
</gene>